<sequence length="267" mass="30502">MATFEGKNNSFYTLEQTASGLHFKEKESCYVIQLATRKYKKNFISEADKKGGLELVKNNTNTSFHGQKCNIFGSDGHCTVWKKENERDYASQAQLNVRYNRHPCPKRWSTQSTFQGEMPLLRLLRGYLNRTDCSLPASKLPTQLWGKVRSEANSGQERSKSYEINALNALLSEAKAPKRTNLRPVEGTAKIWLDKGIEERTVWNADSSNETETKEPRAERTEENEEARSIVRHHPESEDGRKSPTKVHEEAQISKFNCTADLCQGHF</sequence>
<organism evidence="2 3">
    <name type="scientific">Melipona quadrifasciata</name>
    <dbReference type="NCBI Taxonomy" id="166423"/>
    <lineage>
        <taxon>Eukaryota</taxon>
        <taxon>Metazoa</taxon>
        <taxon>Ecdysozoa</taxon>
        <taxon>Arthropoda</taxon>
        <taxon>Hexapoda</taxon>
        <taxon>Insecta</taxon>
        <taxon>Pterygota</taxon>
        <taxon>Neoptera</taxon>
        <taxon>Endopterygota</taxon>
        <taxon>Hymenoptera</taxon>
        <taxon>Apocrita</taxon>
        <taxon>Aculeata</taxon>
        <taxon>Apoidea</taxon>
        <taxon>Anthophila</taxon>
        <taxon>Apidae</taxon>
        <taxon>Melipona</taxon>
    </lineage>
</organism>
<name>A0A0M8ZT84_9HYME</name>
<feature type="compositionally biased region" description="Basic and acidic residues" evidence="1">
    <location>
        <begin position="211"/>
        <end position="248"/>
    </location>
</feature>
<reference evidence="2 3" key="1">
    <citation type="submission" date="2015-07" db="EMBL/GenBank/DDBJ databases">
        <title>The genome of Melipona quadrifasciata.</title>
        <authorList>
            <person name="Pan H."/>
            <person name="Kapheim K."/>
        </authorList>
    </citation>
    <scope>NUCLEOTIDE SEQUENCE [LARGE SCALE GENOMIC DNA]</scope>
    <source>
        <strain evidence="2">0111107301</strain>
        <tissue evidence="2">Whole body</tissue>
    </source>
</reference>
<dbReference type="AlphaFoldDB" id="A0A0M8ZT84"/>
<evidence type="ECO:0000256" key="1">
    <source>
        <dbReference type="SAM" id="MobiDB-lite"/>
    </source>
</evidence>
<proteinExistence type="predicted"/>
<keyword evidence="3" id="KW-1185">Reference proteome</keyword>
<evidence type="ECO:0000313" key="3">
    <source>
        <dbReference type="Proteomes" id="UP000053105"/>
    </source>
</evidence>
<dbReference type="Proteomes" id="UP000053105">
    <property type="component" value="Unassembled WGS sequence"/>
</dbReference>
<dbReference type="EMBL" id="KQ435855">
    <property type="protein sequence ID" value="KOX70655.1"/>
    <property type="molecule type" value="Genomic_DNA"/>
</dbReference>
<evidence type="ECO:0000313" key="2">
    <source>
        <dbReference type="EMBL" id="KOX70655.1"/>
    </source>
</evidence>
<accession>A0A0M8ZT84</accession>
<protein>
    <submittedName>
        <fullName evidence="2">Uncharacterized protein</fullName>
    </submittedName>
</protein>
<feature type="region of interest" description="Disordered" evidence="1">
    <location>
        <begin position="203"/>
        <end position="248"/>
    </location>
</feature>
<gene>
    <name evidence="2" type="ORF">WN51_03713</name>
</gene>